<evidence type="ECO:0000256" key="2">
    <source>
        <dbReference type="ARBA" id="ARBA00022723"/>
    </source>
</evidence>
<dbReference type="InterPro" id="IPR000917">
    <property type="entry name" value="Sulfatase_N"/>
</dbReference>
<dbReference type="Proteomes" id="UP000428260">
    <property type="component" value="Chromosome"/>
</dbReference>
<keyword evidence="2" id="KW-0479">Metal-binding</keyword>
<keyword evidence="4" id="KW-0106">Calcium</keyword>
<evidence type="ECO:0000313" key="7">
    <source>
        <dbReference type="Proteomes" id="UP000428260"/>
    </source>
</evidence>
<protein>
    <submittedName>
        <fullName evidence="6">Sulfatase-like hydrolase/transferase</fullName>
    </submittedName>
</protein>
<dbReference type="FunFam" id="3.40.720.10:FF:000047">
    <property type="entry name" value="Arylsulfatase"/>
    <property type="match status" value="1"/>
</dbReference>
<organism evidence="6 7">
    <name type="scientific">Maribellus comscasis</name>
    <dbReference type="NCBI Taxonomy" id="2681766"/>
    <lineage>
        <taxon>Bacteria</taxon>
        <taxon>Pseudomonadati</taxon>
        <taxon>Bacteroidota</taxon>
        <taxon>Bacteroidia</taxon>
        <taxon>Marinilabiliales</taxon>
        <taxon>Prolixibacteraceae</taxon>
        <taxon>Maribellus</taxon>
    </lineage>
</organism>
<evidence type="ECO:0000313" key="6">
    <source>
        <dbReference type="EMBL" id="QGY47514.1"/>
    </source>
</evidence>
<dbReference type="GO" id="GO:0046872">
    <property type="term" value="F:metal ion binding"/>
    <property type="evidence" value="ECO:0007669"/>
    <property type="project" value="UniProtKB-KW"/>
</dbReference>
<evidence type="ECO:0000256" key="1">
    <source>
        <dbReference type="ARBA" id="ARBA00008779"/>
    </source>
</evidence>
<evidence type="ECO:0000256" key="3">
    <source>
        <dbReference type="ARBA" id="ARBA00022801"/>
    </source>
</evidence>
<dbReference type="InterPro" id="IPR024607">
    <property type="entry name" value="Sulfatase_CS"/>
</dbReference>
<dbReference type="CDD" id="cd16025">
    <property type="entry name" value="PAS_like"/>
    <property type="match status" value="1"/>
</dbReference>
<dbReference type="Gene3D" id="3.30.1120.10">
    <property type="match status" value="1"/>
</dbReference>
<dbReference type="Gene3D" id="3.40.720.10">
    <property type="entry name" value="Alkaline Phosphatase, subunit A"/>
    <property type="match status" value="1"/>
</dbReference>
<dbReference type="EMBL" id="CP046401">
    <property type="protein sequence ID" value="QGY47514.1"/>
    <property type="molecule type" value="Genomic_DNA"/>
</dbReference>
<dbReference type="InterPro" id="IPR017850">
    <property type="entry name" value="Alkaline_phosphatase_core_sf"/>
</dbReference>
<proteinExistence type="inferred from homology"/>
<dbReference type="PROSITE" id="PS00523">
    <property type="entry name" value="SULFATASE_1"/>
    <property type="match status" value="1"/>
</dbReference>
<dbReference type="SUPFAM" id="SSF53649">
    <property type="entry name" value="Alkaline phosphatase-like"/>
    <property type="match status" value="1"/>
</dbReference>
<dbReference type="RefSeq" id="WP_158871472.1">
    <property type="nucleotide sequence ID" value="NZ_CP046401.1"/>
</dbReference>
<dbReference type="KEGG" id="mcos:GM418_28745"/>
<sequence>MKKILTLLFFVFSITCISQVTKQPNIIIILADDMGYSDLGCTGSEIETPNLDKMASEGVLFTHFYNASVCCPTRASLLTGQYQWDAGMGSMSPSRSKYSEYQGFINERSVTMGEVLKQSGYQTYMGGKWHVGNERDMWPDKRGFDKFYGTPAGGGIYFYPSKFYDRPIFWNGELVKPDTTWYSTDGFTDYAINFIENERIDKKPFFMYLAYIAPHYPLQAKQQDIEKYKNKYSVGYEAVRNARFKKQQKLGIVSNELELSPAVYPDWESVENKEQEAREMAVYAAMVDCMDQNIGRLLKTLKEQGIEENTIVFFLSDNGAGLTDFNKTPEVKIGSRNSNATYGIWHNVSNTPYRKGKQMEHEGGIITPMIARWPAGIKNKGEIIHEPAHINDFMPTCIELAGAKYPKIFNGNEIGEYDGQSFLPLIYGKEQDKERIYFWSFIGNKAIRQGDWKLVQLHEKDWELYNIKNDPTEINDLSKKEQAKFDELHAMYNDFAKEHGVRPWPLDK</sequence>
<keyword evidence="6" id="KW-0808">Transferase</keyword>
<dbReference type="AlphaFoldDB" id="A0A6I6KBB9"/>
<dbReference type="PANTHER" id="PTHR42693:SF53">
    <property type="entry name" value="ENDO-4-O-SULFATASE"/>
    <property type="match status" value="1"/>
</dbReference>
<gene>
    <name evidence="6" type="ORF">GM418_28745</name>
</gene>
<name>A0A6I6KBB9_9BACT</name>
<comment type="similarity">
    <text evidence="1">Belongs to the sulfatase family.</text>
</comment>
<accession>A0A6I6KBB9</accession>
<dbReference type="GO" id="GO:0016740">
    <property type="term" value="F:transferase activity"/>
    <property type="evidence" value="ECO:0007669"/>
    <property type="project" value="UniProtKB-KW"/>
</dbReference>
<evidence type="ECO:0000256" key="4">
    <source>
        <dbReference type="ARBA" id="ARBA00022837"/>
    </source>
</evidence>
<evidence type="ECO:0000259" key="5">
    <source>
        <dbReference type="Pfam" id="PF00884"/>
    </source>
</evidence>
<feature type="domain" description="Sulfatase N-terminal" evidence="5">
    <location>
        <begin position="24"/>
        <end position="403"/>
    </location>
</feature>
<dbReference type="GO" id="GO:0004065">
    <property type="term" value="F:arylsulfatase activity"/>
    <property type="evidence" value="ECO:0007669"/>
    <property type="project" value="TreeGrafter"/>
</dbReference>
<dbReference type="Pfam" id="PF00884">
    <property type="entry name" value="Sulfatase"/>
    <property type="match status" value="1"/>
</dbReference>
<reference evidence="6 7" key="1">
    <citation type="submission" date="2019-11" db="EMBL/GenBank/DDBJ databases">
        <authorList>
            <person name="Zheng R.K."/>
            <person name="Sun C.M."/>
        </authorList>
    </citation>
    <scope>NUCLEOTIDE SEQUENCE [LARGE SCALE GENOMIC DNA]</scope>
    <source>
        <strain evidence="6 7">WC007</strain>
    </source>
</reference>
<keyword evidence="3 6" id="KW-0378">Hydrolase</keyword>
<keyword evidence="7" id="KW-1185">Reference proteome</keyword>
<dbReference type="InterPro" id="IPR050738">
    <property type="entry name" value="Sulfatase"/>
</dbReference>
<dbReference type="PANTHER" id="PTHR42693">
    <property type="entry name" value="ARYLSULFATASE FAMILY MEMBER"/>
    <property type="match status" value="1"/>
</dbReference>